<dbReference type="InterPro" id="IPR001155">
    <property type="entry name" value="OxRdtase_FMN_N"/>
</dbReference>
<dbReference type="EMBL" id="JAWIIJ010000002">
    <property type="protein sequence ID" value="MDV2077947.1"/>
    <property type="molecule type" value="Genomic_DNA"/>
</dbReference>
<sequence>MTMPLFQPYTLTDQSLPNRVVMAPMTRCRTEQPGDIPSAMMADYYAQRASAGLIISEATQISRQGQGYSFTPGIYTEAQVDGWHRVTDAVHRAGGRMVLQLWHVGRMSHASFHDGEPPVAPSAIDPRAQVWVADGQGGGMVDCPMPRALATEELAGIVADYRQAAANAMAAGADGVEIHAANGYLLDQFLRTTSNVRTDRYGGSRENRLRLLLEVMDAVAEEIGPARVGVRLAPYITARGMACPDIIDTILAASERLNDMGIGYIHLSEAEWDDAPVIPEPFRHQLRERFKGTLIVAGGYDRDRANDLLAAGLTDLVAFGRPFVANPDLPERLLHDWPLAAADPTALFGGDQRGYSDYPRFDPSTIDPAVAANHSEGADS</sequence>
<evidence type="ECO:0000259" key="2">
    <source>
        <dbReference type="Pfam" id="PF00724"/>
    </source>
</evidence>
<dbReference type="InterPro" id="IPR045247">
    <property type="entry name" value="Oye-like"/>
</dbReference>
<evidence type="ECO:0000256" key="1">
    <source>
        <dbReference type="SAM" id="MobiDB-lite"/>
    </source>
</evidence>
<organism evidence="3 4">
    <name type="scientific">Marinobacter xestospongiae</name>
    <dbReference type="NCBI Taxonomy" id="994319"/>
    <lineage>
        <taxon>Bacteria</taxon>
        <taxon>Pseudomonadati</taxon>
        <taxon>Pseudomonadota</taxon>
        <taxon>Gammaproteobacteria</taxon>
        <taxon>Pseudomonadales</taxon>
        <taxon>Marinobacteraceae</taxon>
        <taxon>Marinobacter</taxon>
    </lineage>
</organism>
<dbReference type="Proteomes" id="UP001269819">
    <property type="component" value="Unassembled WGS sequence"/>
</dbReference>
<comment type="caution">
    <text evidence="3">The sequence shown here is derived from an EMBL/GenBank/DDBJ whole genome shotgun (WGS) entry which is preliminary data.</text>
</comment>
<reference evidence="3 4" key="1">
    <citation type="submission" date="2023-10" db="EMBL/GenBank/DDBJ databases">
        <title>Characteristics and mechanism of a salt-tolerant marine origin heterotrophic nitrifying- aerobic denitrifying bacteria Marinobacter xestospongiae HN1.</title>
        <authorList>
            <person name="Qi R."/>
        </authorList>
    </citation>
    <scope>NUCLEOTIDE SEQUENCE [LARGE SCALE GENOMIC DNA]</scope>
    <source>
        <strain evidence="3 4">HN1</strain>
    </source>
</reference>
<dbReference type="PANTHER" id="PTHR22893:SF135">
    <property type="entry name" value="NAD(P)H:FLAVIN OXIDOREDUCTASE SYE2"/>
    <property type="match status" value="1"/>
</dbReference>
<gene>
    <name evidence="3" type="ORF">RYS15_04600</name>
</gene>
<dbReference type="Gene3D" id="3.20.20.70">
    <property type="entry name" value="Aldolase class I"/>
    <property type="match status" value="1"/>
</dbReference>
<dbReference type="Pfam" id="PF00724">
    <property type="entry name" value="Oxidored_FMN"/>
    <property type="match status" value="1"/>
</dbReference>
<evidence type="ECO:0000313" key="3">
    <source>
        <dbReference type="EMBL" id="MDV2077947.1"/>
    </source>
</evidence>
<accession>A0ABU3VUK6</accession>
<feature type="region of interest" description="Disordered" evidence="1">
    <location>
        <begin position="358"/>
        <end position="380"/>
    </location>
</feature>
<evidence type="ECO:0000313" key="4">
    <source>
        <dbReference type="Proteomes" id="UP001269819"/>
    </source>
</evidence>
<name>A0ABU3VUK6_9GAMM</name>
<proteinExistence type="predicted"/>
<dbReference type="PANTHER" id="PTHR22893">
    <property type="entry name" value="NADH OXIDOREDUCTASE-RELATED"/>
    <property type="match status" value="1"/>
</dbReference>
<protein>
    <submittedName>
        <fullName evidence="3">Alkene reductase</fullName>
    </submittedName>
</protein>
<dbReference type="NCBIfam" id="NF007899">
    <property type="entry name" value="PRK10605.1"/>
    <property type="match status" value="1"/>
</dbReference>
<keyword evidence="4" id="KW-1185">Reference proteome</keyword>
<dbReference type="InterPro" id="IPR013785">
    <property type="entry name" value="Aldolase_TIM"/>
</dbReference>
<dbReference type="SUPFAM" id="SSF51395">
    <property type="entry name" value="FMN-linked oxidoreductases"/>
    <property type="match status" value="1"/>
</dbReference>
<dbReference type="RefSeq" id="WP_316972804.1">
    <property type="nucleotide sequence ID" value="NZ_JAWIIJ010000002.1"/>
</dbReference>
<dbReference type="CDD" id="cd02933">
    <property type="entry name" value="OYE_like_FMN"/>
    <property type="match status" value="1"/>
</dbReference>
<feature type="domain" description="NADH:flavin oxidoreductase/NADH oxidase N-terminal" evidence="2">
    <location>
        <begin position="5"/>
        <end position="336"/>
    </location>
</feature>